<dbReference type="AlphaFoldDB" id="A0AAP0KEQ3"/>
<evidence type="ECO:0000259" key="7">
    <source>
        <dbReference type="PROSITE" id="PS50966"/>
    </source>
</evidence>
<reference evidence="8 9" key="1">
    <citation type="submission" date="2024-01" db="EMBL/GenBank/DDBJ databases">
        <title>Genome assemblies of Stephania.</title>
        <authorList>
            <person name="Yang L."/>
        </authorList>
    </citation>
    <scope>NUCLEOTIDE SEQUENCE [LARGE SCALE GENOMIC DNA]</scope>
    <source>
        <strain evidence="8">YNDBR</strain>
        <tissue evidence="8">Leaf</tissue>
    </source>
</reference>
<evidence type="ECO:0000256" key="2">
    <source>
        <dbReference type="ARBA" id="ARBA00022723"/>
    </source>
</evidence>
<comment type="similarity">
    <text evidence="1 6">Belongs to the FHY3/FAR1 family.</text>
</comment>
<evidence type="ECO:0000256" key="1">
    <source>
        <dbReference type="ARBA" id="ARBA00005889"/>
    </source>
</evidence>
<evidence type="ECO:0000256" key="3">
    <source>
        <dbReference type="ARBA" id="ARBA00022771"/>
    </source>
</evidence>
<sequence>MVYFLSFNLGSSLKGRIGNLNTSEAKVVEVAGAQQETTSWDSFQVEVLMVLDSRAKVMNREEAYTFYDVRQLIRFSGCENVIIKTYNVVYDEATEEVHCICRSFEFRGILCCHALCVFQERDIMYIPPQYIMNRWRKEFKRAYQRERGMEELDATVSTIFDRYDVILTKCTRIADFGSQTMNKFNIVVDTIKKLRGLLIDMPDEEDTDPIPTFAHSDISKCTVKNPNRQIKGKASCE</sequence>
<comment type="subcellular location">
    <subcellularLocation>
        <location evidence="6">Nucleus</location>
    </subcellularLocation>
</comment>
<dbReference type="InterPro" id="IPR007527">
    <property type="entry name" value="Znf_SWIM"/>
</dbReference>
<keyword evidence="6" id="KW-0539">Nucleus</keyword>
<gene>
    <name evidence="8" type="ORF">Syun_009555</name>
</gene>
<evidence type="ECO:0000256" key="6">
    <source>
        <dbReference type="RuleBase" id="RU367018"/>
    </source>
</evidence>
<dbReference type="SMART" id="SM00575">
    <property type="entry name" value="ZnF_PMZ"/>
    <property type="match status" value="1"/>
</dbReference>
<dbReference type="PROSITE" id="PS50966">
    <property type="entry name" value="ZF_SWIM"/>
    <property type="match status" value="1"/>
</dbReference>
<keyword evidence="2 6" id="KW-0479">Metal-binding</keyword>
<evidence type="ECO:0000256" key="5">
    <source>
        <dbReference type="PROSITE-ProRule" id="PRU00325"/>
    </source>
</evidence>
<evidence type="ECO:0000256" key="4">
    <source>
        <dbReference type="ARBA" id="ARBA00022833"/>
    </source>
</evidence>
<dbReference type="Proteomes" id="UP001420932">
    <property type="component" value="Unassembled WGS sequence"/>
</dbReference>
<dbReference type="Pfam" id="PF04434">
    <property type="entry name" value="SWIM"/>
    <property type="match status" value="1"/>
</dbReference>
<proteinExistence type="inferred from homology"/>
<organism evidence="8 9">
    <name type="scientific">Stephania yunnanensis</name>
    <dbReference type="NCBI Taxonomy" id="152371"/>
    <lineage>
        <taxon>Eukaryota</taxon>
        <taxon>Viridiplantae</taxon>
        <taxon>Streptophyta</taxon>
        <taxon>Embryophyta</taxon>
        <taxon>Tracheophyta</taxon>
        <taxon>Spermatophyta</taxon>
        <taxon>Magnoliopsida</taxon>
        <taxon>Ranunculales</taxon>
        <taxon>Menispermaceae</taxon>
        <taxon>Menispermoideae</taxon>
        <taxon>Cissampelideae</taxon>
        <taxon>Stephania</taxon>
    </lineage>
</organism>
<keyword evidence="3 5" id="KW-0863">Zinc-finger</keyword>
<keyword evidence="4 6" id="KW-0862">Zinc</keyword>
<keyword evidence="9" id="KW-1185">Reference proteome</keyword>
<comment type="caution">
    <text evidence="8">The sequence shown here is derived from an EMBL/GenBank/DDBJ whole genome shotgun (WGS) entry which is preliminary data.</text>
</comment>
<dbReference type="GO" id="GO:0006355">
    <property type="term" value="P:regulation of DNA-templated transcription"/>
    <property type="evidence" value="ECO:0007669"/>
    <property type="project" value="UniProtKB-UniRule"/>
</dbReference>
<evidence type="ECO:0000313" key="9">
    <source>
        <dbReference type="Proteomes" id="UP001420932"/>
    </source>
</evidence>
<dbReference type="GO" id="GO:0005634">
    <property type="term" value="C:nucleus"/>
    <property type="evidence" value="ECO:0007669"/>
    <property type="project" value="UniProtKB-SubCell"/>
</dbReference>
<evidence type="ECO:0000313" key="8">
    <source>
        <dbReference type="EMBL" id="KAK9151246.1"/>
    </source>
</evidence>
<dbReference type="EMBL" id="JBBNAF010000004">
    <property type="protein sequence ID" value="KAK9151246.1"/>
    <property type="molecule type" value="Genomic_DNA"/>
</dbReference>
<dbReference type="PANTHER" id="PTHR31669:SF251">
    <property type="entry name" value="PROTEIN FAR1-RELATED SEQUENCE"/>
    <property type="match status" value="1"/>
</dbReference>
<comment type="function">
    <text evidence="6">Putative transcription activator involved in regulating light control of development.</text>
</comment>
<dbReference type="InterPro" id="IPR006564">
    <property type="entry name" value="Znf_PMZ"/>
</dbReference>
<dbReference type="GO" id="GO:0008270">
    <property type="term" value="F:zinc ion binding"/>
    <property type="evidence" value="ECO:0007669"/>
    <property type="project" value="UniProtKB-UniRule"/>
</dbReference>
<dbReference type="PANTHER" id="PTHR31669">
    <property type="entry name" value="PROTEIN FAR1-RELATED SEQUENCE 10-RELATED"/>
    <property type="match status" value="1"/>
</dbReference>
<feature type="domain" description="SWIM-type" evidence="7">
    <location>
        <begin position="86"/>
        <end position="122"/>
    </location>
</feature>
<name>A0AAP0KEQ3_9MAGN</name>
<accession>A0AAP0KEQ3</accession>
<dbReference type="InterPro" id="IPR031052">
    <property type="entry name" value="FHY3/FAR1"/>
</dbReference>
<protein>
    <recommendedName>
        <fullName evidence="6">Protein FAR1-RELATED SEQUENCE</fullName>
    </recommendedName>
</protein>